<feature type="region of interest" description="Disordered" evidence="1">
    <location>
        <begin position="1"/>
        <end position="23"/>
    </location>
</feature>
<feature type="compositionally biased region" description="Polar residues" evidence="1">
    <location>
        <begin position="1"/>
        <end position="12"/>
    </location>
</feature>
<feature type="compositionally biased region" description="Basic and acidic residues" evidence="1">
    <location>
        <begin position="130"/>
        <end position="139"/>
    </location>
</feature>
<evidence type="ECO:0000256" key="1">
    <source>
        <dbReference type="SAM" id="MobiDB-lite"/>
    </source>
</evidence>
<evidence type="ECO:0000313" key="3">
    <source>
        <dbReference type="RefSeq" id="XP_051864234.1"/>
    </source>
</evidence>
<feature type="compositionally biased region" description="Polar residues" evidence="1">
    <location>
        <begin position="70"/>
        <end position="92"/>
    </location>
</feature>
<keyword evidence="2" id="KW-1185">Reference proteome</keyword>
<proteinExistence type="predicted"/>
<name>A0A9C6SYS1_DROAB</name>
<evidence type="ECO:0000313" key="2">
    <source>
        <dbReference type="Proteomes" id="UP000515160"/>
    </source>
</evidence>
<organism evidence="2 3">
    <name type="scientific">Drosophila albomicans</name>
    <name type="common">Fruit fly</name>
    <dbReference type="NCBI Taxonomy" id="7291"/>
    <lineage>
        <taxon>Eukaryota</taxon>
        <taxon>Metazoa</taxon>
        <taxon>Ecdysozoa</taxon>
        <taxon>Arthropoda</taxon>
        <taxon>Hexapoda</taxon>
        <taxon>Insecta</taxon>
        <taxon>Pterygota</taxon>
        <taxon>Neoptera</taxon>
        <taxon>Endopterygota</taxon>
        <taxon>Diptera</taxon>
        <taxon>Brachycera</taxon>
        <taxon>Muscomorpha</taxon>
        <taxon>Ephydroidea</taxon>
        <taxon>Drosophilidae</taxon>
        <taxon>Drosophila</taxon>
    </lineage>
</organism>
<dbReference type="Proteomes" id="UP000515160">
    <property type="component" value="Unplaced"/>
</dbReference>
<dbReference type="OrthoDB" id="8057176at2759"/>
<reference evidence="3" key="1">
    <citation type="submission" date="2025-08" db="UniProtKB">
        <authorList>
            <consortium name="RefSeq"/>
        </authorList>
    </citation>
    <scope>IDENTIFICATION</scope>
    <source>
        <strain evidence="3">15112-1751.03</strain>
        <tissue evidence="3">Whole Adult</tissue>
    </source>
</reference>
<dbReference type="RefSeq" id="XP_051864234.1">
    <property type="nucleotide sequence ID" value="XM_052008274.1"/>
</dbReference>
<dbReference type="GeneID" id="127566251"/>
<sequence length="156" mass="17107">MGATTASNSADTGRQVYPPEPTDSVIRSTVSAAIAKAHATYRSSLQEGISASIRDEIRAGFLEFIKLMQETTRPQSDGSGCSRPASTQQKSMAETGAIPKVHKSEPEPPVQTIRGPLPRPDYLTSPEEVYDPHAAESPRQHAVRCWRRKDRIRHGN</sequence>
<gene>
    <name evidence="3" type="primary">LOC127566251</name>
</gene>
<protein>
    <submittedName>
        <fullName evidence="3">Uncharacterized protein LOC127566251</fullName>
    </submittedName>
</protein>
<dbReference type="AlphaFoldDB" id="A0A9C6SYS1"/>
<accession>A0A9C6SYS1</accession>
<feature type="region of interest" description="Disordered" evidence="1">
    <location>
        <begin position="70"/>
        <end position="142"/>
    </location>
</feature>